<proteinExistence type="predicted"/>
<dbReference type="PROSITE" id="PS51450">
    <property type="entry name" value="LRR"/>
    <property type="match status" value="1"/>
</dbReference>
<evidence type="ECO:0000256" key="2">
    <source>
        <dbReference type="ARBA" id="ARBA00022737"/>
    </source>
</evidence>
<dbReference type="PANTHER" id="PTHR46662:SF106">
    <property type="entry name" value="LEUCINE-RICH REPEAT-CONTAINING N-TERMINAL PLANT-TYPE DOMAIN-CONTAINING PROTEIN"/>
    <property type="match status" value="1"/>
</dbReference>
<dbReference type="Proteomes" id="UP000824890">
    <property type="component" value="Unassembled WGS sequence"/>
</dbReference>
<dbReference type="SMART" id="SM00365">
    <property type="entry name" value="LRR_SD22"/>
    <property type="match status" value="6"/>
</dbReference>
<gene>
    <name evidence="6" type="ORF">HID58_016028</name>
</gene>
<dbReference type="Gene3D" id="3.40.50.720">
    <property type="entry name" value="NAD(P)-binding Rossmann-like Domain"/>
    <property type="match status" value="1"/>
</dbReference>
<evidence type="ECO:0000259" key="4">
    <source>
        <dbReference type="Pfam" id="PF13460"/>
    </source>
</evidence>
<evidence type="ECO:0000256" key="3">
    <source>
        <dbReference type="SAM" id="MobiDB-lite"/>
    </source>
</evidence>
<dbReference type="InterPro" id="IPR055414">
    <property type="entry name" value="LRR_R13L4/SHOC2-like"/>
</dbReference>
<dbReference type="SMART" id="SM00369">
    <property type="entry name" value="LRR_TYP"/>
    <property type="match status" value="8"/>
</dbReference>
<feature type="domain" description="Disease resistance R13L4/SHOC-2-like LRR" evidence="5">
    <location>
        <begin position="371"/>
        <end position="510"/>
    </location>
</feature>
<dbReference type="SUPFAM" id="SSF52047">
    <property type="entry name" value="RNI-like"/>
    <property type="match status" value="1"/>
</dbReference>
<comment type="caution">
    <text evidence="6">The sequence shown here is derived from an EMBL/GenBank/DDBJ whole genome shotgun (WGS) entry which is preliminary data.</text>
</comment>
<protein>
    <recommendedName>
        <fullName evidence="8">NAD(P)-binding domain-containing protein</fullName>
    </recommendedName>
</protein>
<reference evidence="6 7" key="1">
    <citation type="submission" date="2021-05" db="EMBL/GenBank/DDBJ databases">
        <title>Genome Assembly of Synthetic Allotetraploid Brassica napus Reveals Homoeologous Exchanges between Subgenomes.</title>
        <authorList>
            <person name="Davis J.T."/>
        </authorList>
    </citation>
    <scope>NUCLEOTIDE SEQUENCE [LARGE SCALE GENOMIC DNA]</scope>
    <source>
        <strain evidence="7">cv. Da-Ae</strain>
        <tissue evidence="6">Seedling</tissue>
    </source>
</reference>
<keyword evidence="2" id="KW-0677">Repeat</keyword>
<dbReference type="Pfam" id="PF00560">
    <property type="entry name" value="LRR_1"/>
    <property type="match status" value="3"/>
</dbReference>
<dbReference type="InterPro" id="IPR036291">
    <property type="entry name" value="NAD(P)-bd_dom_sf"/>
</dbReference>
<evidence type="ECO:0000259" key="5">
    <source>
        <dbReference type="Pfam" id="PF23598"/>
    </source>
</evidence>
<dbReference type="SUPFAM" id="SSF51735">
    <property type="entry name" value="NAD(P)-binding Rossmann-fold domains"/>
    <property type="match status" value="1"/>
</dbReference>
<dbReference type="EMBL" id="JAGKQM010000004">
    <property type="protein sequence ID" value="KAH0930301.1"/>
    <property type="molecule type" value="Genomic_DNA"/>
</dbReference>
<keyword evidence="1" id="KW-0433">Leucine-rich repeat</keyword>
<keyword evidence="7" id="KW-1185">Reference proteome</keyword>
<evidence type="ECO:0008006" key="8">
    <source>
        <dbReference type="Google" id="ProtNLM"/>
    </source>
</evidence>
<dbReference type="InterPro" id="IPR032675">
    <property type="entry name" value="LRR_dom_sf"/>
</dbReference>
<feature type="region of interest" description="Disordered" evidence="3">
    <location>
        <begin position="1097"/>
        <end position="1117"/>
    </location>
</feature>
<dbReference type="Pfam" id="PF23598">
    <property type="entry name" value="LRR_14"/>
    <property type="match status" value="1"/>
</dbReference>
<name>A0ABQ8DLS7_BRANA</name>
<dbReference type="Gene3D" id="3.80.10.10">
    <property type="entry name" value="Ribonuclease Inhibitor"/>
    <property type="match status" value="4"/>
</dbReference>
<dbReference type="Pfam" id="PF13460">
    <property type="entry name" value="NAD_binding_10"/>
    <property type="match status" value="1"/>
</dbReference>
<feature type="region of interest" description="Disordered" evidence="3">
    <location>
        <begin position="1035"/>
        <end position="1057"/>
    </location>
</feature>
<organism evidence="6 7">
    <name type="scientific">Brassica napus</name>
    <name type="common">Rape</name>
    <dbReference type="NCBI Taxonomy" id="3708"/>
    <lineage>
        <taxon>Eukaryota</taxon>
        <taxon>Viridiplantae</taxon>
        <taxon>Streptophyta</taxon>
        <taxon>Embryophyta</taxon>
        <taxon>Tracheophyta</taxon>
        <taxon>Spermatophyta</taxon>
        <taxon>Magnoliopsida</taxon>
        <taxon>eudicotyledons</taxon>
        <taxon>Gunneridae</taxon>
        <taxon>Pentapetalae</taxon>
        <taxon>rosids</taxon>
        <taxon>malvids</taxon>
        <taxon>Brassicales</taxon>
        <taxon>Brassicaceae</taxon>
        <taxon>Brassiceae</taxon>
        <taxon>Brassica</taxon>
    </lineage>
</organism>
<sequence>MTTHSSSAAVFFSSSSFVFAKNTNSSRSFASIKMEQNTAKKKVFVAGATGQTGKRIVEQLLSRGFAVKAGVRDVDKAKTSFRQDPSLHFVKADVTEGSEKLAEAIGDDSHAVICATGFRPGFDLFAPWKIDNFGTVNLVDACKKLGVNRFVLVSSILVNGAATGQILNPAYIFLNVFGLTLVAKLQAEKYIKRSGVNYTIVRPGGLKNDPPSGNVVMEPEDTLSGGSISRDQVAEVAVEALLDEEESSYKVVEIVASADAPKRSYKDLFASTQALTEFMNEFNSSHCNLSDPLNGVWCDNSTGAVTKLRLSNCLSGTLKPNSSLFRLHHLRYLFLSGNNFTSSTLPFEFGNLNSLLSYLELSQNELTGSFPLIRNLTKLSVLSLLNNHFSGTLDPNSCSLFELHHLSYLDLGSNNFSSSLPSEFGNLSRLEVLSLSANDFFGKVPPTISNLTSLTELYLQNNQLTGSFPLVQNLTMLVVLNLGGNHFSGTIPSSLTTMPVLSYLDLRVNDLTGSIEFPNSSTPSRLEYLYLGNNHFEGKIIEPISKLINLTHLDLSFLNTSYPVDFRLFSSLKSLLHLDLSGNSISPESLGSKSDIPIDLEILLLRRCGIKEFPNILKNLEKLENIDISGNIIKGKVPEWLWKLPRLNTVFLSNNSFNGFQGPVDVLVNSSVKTLFLEQNYFEGAIPLLPLFITDFSALDNRFTGRIPLSVCNYRSLMLLRLPYNKLTGPIPQCLSNLTFVNLRKNNLEGSIPDAFYKSSSLRSLDVGYNRLTGKLPRSLQNCSSLEFLVVDHNRIKDKFPFWLKSLPNLKVLVLSSNRFHGSISPPHGQGLLGFPELHIFEISDNKFTGSLPPTYFVDWKATYEGGSLYMVHIKDTSGRLYYTYTEAIDLQYKGTIPNGLGSLSFLSYINVSHNQLKGEIPQGTQIIGQPKSSFEGNAGLCGLPLKENCFVTNASPTQPPKQEDEDEVEVLNWKAVVIGYGPGLLLGLTNGPPSRMRNASLSMTDKSAPTAAARSVLWRNRQDQLTTNLNRNLWSITSTAPPPDSQRSKSVLNKFDNSSRGPKLILMSSRMAACGHPPVSTALILSSGRAPCFTRNSPSSFRKDSYPVPTGPPIPTVKALSEKLRSLRGGARRLKYPGE</sequence>
<dbReference type="Pfam" id="PF13516">
    <property type="entry name" value="LRR_6"/>
    <property type="match status" value="1"/>
</dbReference>
<evidence type="ECO:0000313" key="7">
    <source>
        <dbReference type="Proteomes" id="UP000824890"/>
    </source>
</evidence>
<feature type="domain" description="NAD(P)-binding" evidence="4">
    <location>
        <begin position="47"/>
        <end position="243"/>
    </location>
</feature>
<evidence type="ECO:0000256" key="1">
    <source>
        <dbReference type="ARBA" id="ARBA00022614"/>
    </source>
</evidence>
<dbReference type="InterPro" id="IPR003591">
    <property type="entry name" value="Leu-rich_rpt_typical-subtyp"/>
</dbReference>
<dbReference type="SUPFAM" id="SSF52058">
    <property type="entry name" value="L domain-like"/>
    <property type="match status" value="1"/>
</dbReference>
<dbReference type="InterPro" id="IPR001611">
    <property type="entry name" value="Leu-rich_rpt"/>
</dbReference>
<dbReference type="InterPro" id="IPR016040">
    <property type="entry name" value="NAD(P)-bd_dom"/>
</dbReference>
<evidence type="ECO:0000313" key="6">
    <source>
        <dbReference type="EMBL" id="KAH0930301.1"/>
    </source>
</evidence>
<accession>A0ABQ8DLS7</accession>
<dbReference type="Pfam" id="PF13855">
    <property type="entry name" value="LRR_8"/>
    <property type="match status" value="1"/>
</dbReference>
<dbReference type="PANTHER" id="PTHR46662">
    <property type="entry name" value="DI-GLUCOSE BINDING PROTEIN WITH LEUCINE-RICH REPEAT DOMAIN-CONTAINING PROTEIN"/>
    <property type="match status" value="1"/>
</dbReference>
<dbReference type="CDD" id="cd05243">
    <property type="entry name" value="SDR_a5"/>
    <property type="match status" value="1"/>
</dbReference>